<dbReference type="AlphaFoldDB" id="A0AAN1WFU4"/>
<keyword evidence="1" id="KW-1133">Transmembrane helix</keyword>
<protein>
    <recommendedName>
        <fullName evidence="4">DUF2157 domain-containing protein</fullName>
    </recommendedName>
</protein>
<evidence type="ECO:0000313" key="2">
    <source>
        <dbReference type="EMBL" id="BCD96793.1"/>
    </source>
</evidence>
<keyword evidence="1" id="KW-0812">Transmembrane</keyword>
<feature type="transmembrane region" description="Helical" evidence="1">
    <location>
        <begin position="166"/>
        <end position="183"/>
    </location>
</feature>
<dbReference type="KEGG" id="marq:MARGE09_P0993"/>
<proteinExistence type="predicted"/>
<feature type="transmembrane region" description="Helical" evidence="1">
    <location>
        <begin position="406"/>
        <end position="425"/>
    </location>
</feature>
<feature type="transmembrane region" description="Helical" evidence="1">
    <location>
        <begin position="219"/>
        <end position="237"/>
    </location>
</feature>
<sequence length="448" mass="48026">MNNTSVVGCVAEPVIPPEQKHNSAMTEHSRYSLPRLLRGLGAITLLASVSIYLYQGFGQGSDISRYLILLAHTVGLAGVGLVCSRWLKEQKGARLLLMLTLVFISANFAIIAAFIYSIAGDPITNLHGSMTWVASYSAKTIFLFSSALLVLVPLIIFGFKVIARRSAMRFTIVFLLGNLLLLLPSRNEMFIGFLALSLLVGVIYHVVKASTLDVTLRNREGFIAKTILFVPLMILLGRNMFHSLGAIVPLIIAVSLLLAARQCSSSLPAKSAFRSLLESISILPIVGVSASVSSLIGSELHASLSTGAFVFSIVAGALLFELSLRASSAKHIYGSIAAVLITVLACANLLFSLDVTSSIYCFLSGAGLVGFAVFSERRYVLAFGSITVLASMAFGVISLIDGFAFHNWFSLAGLGVLAIVFGSLIEKHGGAIKVGIGKMRQYFQSWDY</sequence>
<reference evidence="2 3" key="1">
    <citation type="journal article" date="2022" name="IScience">
        <title>An ultrasensitive nanofiber-based assay for enzymatic hydrolysis and deep-sea microbial degradation of cellulose.</title>
        <authorList>
            <person name="Tsudome M."/>
            <person name="Tachioka M."/>
            <person name="Miyazaki M."/>
            <person name="Uchimura K."/>
            <person name="Tsuda M."/>
            <person name="Takaki Y."/>
            <person name="Deguchi S."/>
        </authorList>
    </citation>
    <scope>NUCLEOTIDE SEQUENCE [LARGE SCALE GENOMIC DNA]</scope>
    <source>
        <strain evidence="2 3">GE09</strain>
    </source>
</reference>
<evidence type="ECO:0008006" key="4">
    <source>
        <dbReference type="Google" id="ProtNLM"/>
    </source>
</evidence>
<feature type="transmembrane region" description="Helical" evidence="1">
    <location>
        <begin position="63"/>
        <end position="83"/>
    </location>
</feature>
<organism evidence="2 3">
    <name type="scientific">Marinagarivorans cellulosilyticus</name>
    <dbReference type="NCBI Taxonomy" id="2721545"/>
    <lineage>
        <taxon>Bacteria</taxon>
        <taxon>Pseudomonadati</taxon>
        <taxon>Pseudomonadota</taxon>
        <taxon>Gammaproteobacteria</taxon>
        <taxon>Cellvibrionales</taxon>
        <taxon>Cellvibrionaceae</taxon>
        <taxon>Marinagarivorans</taxon>
    </lineage>
</organism>
<feature type="transmembrane region" description="Helical" evidence="1">
    <location>
        <begin position="136"/>
        <end position="159"/>
    </location>
</feature>
<feature type="transmembrane region" description="Helical" evidence="1">
    <location>
        <begin position="243"/>
        <end position="260"/>
    </location>
</feature>
<keyword evidence="1" id="KW-0472">Membrane</keyword>
<keyword evidence="3" id="KW-1185">Reference proteome</keyword>
<feature type="transmembrane region" description="Helical" evidence="1">
    <location>
        <begin position="302"/>
        <end position="320"/>
    </location>
</feature>
<dbReference type="EMBL" id="AP023086">
    <property type="protein sequence ID" value="BCD96793.1"/>
    <property type="molecule type" value="Genomic_DNA"/>
</dbReference>
<name>A0AAN1WFU4_9GAMM</name>
<evidence type="ECO:0000313" key="3">
    <source>
        <dbReference type="Proteomes" id="UP001320119"/>
    </source>
</evidence>
<dbReference type="Proteomes" id="UP001320119">
    <property type="component" value="Chromosome"/>
</dbReference>
<feature type="transmembrane region" description="Helical" evidence="1">
    <location>
        <begin position="379"/>
        <end position="400"/>
    </location>
</feature>
<feature type="transmembrane region" description="Helical" evidence="1">
    <location>
        <begin position="189"/>
        <end position="207"/>
    </location>
</feature>
<feature type="transmembrane region" description="Helical" evidence="1">
    <location>
        <begin position="332"/>
        <end position="351"/>
    </location>
</feature>
<evidence type="ECO:0000256" key="1">
    <source>
        <dbReference type="SAM" id="Phobius"/>
    </source>
</evidence>
<feature type="transmembrane region" description="Helical" evidence="1">
    <location>
        <begin position="272"/>
        <end position="296"/>
    </location>
</feature>
<gene>
    <name evidence="2" type="ORF">MARGE09_P0993</name>
</gene>
<feature type="transmembrane region" description="Helical" evidence="1">
    <location>
        <begin position="36"/>
        <end position="57"/>
    </location>
</feature>
<feature type="transmembrane region" description="Helical" evidence="1">
    <location>
        <begin position="357"/>
        <end position="374"/>
    </location>
</feature>
<accession>A0AAN1WFU4</accession>
<feature type="transmembrane region" description="Helical" evidence="1">
    <location>
        <begin position="95"/>
        <end position="116"/>
    </location>
</feature>